<protein>
    <recommendedName>
        <fullName evidence="5">GDSL esterase/lipase</fullName>
    </recommendedName>
</protein>
<dbReference type="AlphaFoldDB" id="A0A7J7P543"/>
<comment type="similarity">
    <text evidence="1">Belongs to the 'GDSL' lipolytic enzyme family.</text>
</comment>
<evidence type="ECO:0000313" key="4">
    <source>
        <dbReference type="Proteomes" id="UP000541444"/>
    </source>
</evidence>
<reference evidence="3 4" key="1">
    <citation type="journal article" date="2020" name="IScience">
        <title>Genome Sequencing of the Endangered Kingdonia uniflora (Circaeasteraceae, Ranunculales) Reveals Potential Mechanisms of Evolutionary Specialization.</title>
        <authorList>
            <person name="Sun Y."/>
            <person name="Deng T."/>
            <person name="Zhang A."/>
            <person name="Moore M.J."/>
            <person name="Landis J.B."/>
            <person name="Lin N."/>
            <person name="Zhang H."/>
            <person name="Zhang X."/>
            <person name="Huang J."/>
            <person name="Zhang X."/>
            <person name="Sun H."/>
            <person name="Wang H."/>
        </authorList>
    </citation>
    <scope>NUCLEOTIDE SEQUENCE [LARGE SCALE GENOMIC DNA]</scope>
    <source>
        <strain evidence="3">TB1705</strain>
        <tissue evidence="3">Leaf</tissue>
    </source>
</reference>
<dbReference type="OrthoDB" id="1580329at2759"/>
<accession>A0A7J7P543</accession>
<dbReference type="EMBL" id="JACGCM010000270">
    <property type="protein sequence ID" value="KAF6174392.1"/>
    <property type="molecule type" value="Genomic_DNA"/>
</dbReference>
<feature type="non-terminal residue" evidence="3">
    <location>
        <position position="1"/>
    </location>
</feature>
<evidence type="ECO:0000256" key="2">
    <source>
        <dbReference type="ARBA" id="ARBA00023180"/>
    </source>
</evidence>
<proteinExistence type="inferred from homology"/>
<keyword evidence="2" id="KW-0325">Glycoprotein</keyword>
<keyword evidence="4" id="KW-1185">Reference proteome</keyword>
<evidence type="ECO:0000256" key="1">
    <source>
        <dbReference type="ARBA" id="ARBA00008668"/>
    </source>
</evidence>
<evidence type="ECO:0000313" key="3">
    <source>
        <dbReference type="EMBL" id="KAF6174392.1"/>
    </source>
</evidence>
<dbReference type="Proteomes" id="UP000541444">
    <property type="component" value="Unassembled WGS sequence"/>
</dbReference>
<dbReference type="GO" id="GO:0016788">
    <property type="term" value="F:hydrolase activity, acting on ester bonds"/>
    <property type="evidence" value="ECO:0007669"/>
    <property type="project" value="InterPro"/>
</dbReference>
<dbReference type="Pfam" id="PF00657">
    <property type="entry name" value="Lipase_GDSL"/>
    <property type="match status" value="1"/>
</dbReference>
<comment type="caution">
    <text evidence="3">The sequence shown here is derived from an EMBL/GenBank/DDBJ whole genome shotgun (WGS) entry which is preliminary data.</text>
</comment>
<sequence>MAGCVKKLKHAMFLVGEFGANDYSNALFQGEHLEEVDYYVTVIPGPGTVNLVVSGILPLGCLPSYLTMFHHDVPMSYDSKKCLRSFNTFVMLHNDHLQQALAELSRIPSCSNSLCQLLQGFEKSSLTKACCGTGGIYNFDATKGVAVCSDLIKYVHWDGNHLTKEAYIHMVEGFISGNF</sequence>
<gene>
    <name evidence="3" type="ORF">GIB67_034149</name>
</gene>
<name>A0A7J7P543_9MAGN</name>
<dbReference type="InterPro" id="IPR036514">
    <property type="entry name" value="SGNH_hydro_sf"/>
</dbReference>
<organism evidence="3 4">
    <name type="scientific">Kingdonia uniflora</name>
    <dbReference type="NCBI Taxonomy" id="39325"/>
    <lineage>
        <taxon>Eukaryota</taxon>
        <taxon>Viridiplantae</taxon>
        <taxon>Streptophyta</taxon>
        <taxon>Embryophyta</taxon>
        <taxon>Tracheophyta</taxon>
        <taxon>Spermatophyta</taxon>
        <taxon>Magnoliopsida</taxon>
        <taxon>Ranunculales</taxon>
        <taxon>Circaeasteraceae</taxon>
        <taxon>Kingdonia</taxon>
    </lineage>
</organism>
<evidence type="ECO:0008006" key="5">
    <source>
        <dbReference type="Google" id="ProtNLM"/>
    </source>
</evidence>
<dbReference type="PANTHER" id="PTHR22835">
    <property type="entry name" value="ZINC FINGER FYVE DOMAIN CONTAINING PROTEIN"/>
    <property type="match status" value="1"/>
</dbReference>
<dbReference type="PANTHER" id="PTHR22835:SF517">
    <property type="entry name" value="GDSL-LIKE LIPASE_ACYLHYDROLASE FAMILY PROTEIN, EXPRESSED"/>
    <property type="match status" value="1"/>
</dbReference>
<dbReference type="InterPro" id="IPR001087">
    <property type="entry name" value="GDSL"/>
</dbReference>
<dbReference type="Gene3D" id="3.40.50.1110">
    <property type="entry name" value="SGNH hydrolase"/>
    <property type="match status" value="1"/>
</dbReference>